<evidence type="ECO:0000313" key="5">
    <source>
        <dbReference type="EMBL" id="MBW7465617.1"/>
    </source>
</evidence>
<dbReference type="InterPro" id="IPR027417">
    <property type="entry name" value="P-loop_NTPase"/>
</dbReference>
<dbReference type="PANTHER" id="PTHR11361:SF34">
    <property type="entry name" value="DNA MISMATCH REPAIR PROTEIN MSH1, MITOCHONDRIAL"/>
    <property type="match status" value="1"/>
</dbReference>
<keyword evidence="3" id="KW-0238">DNA-binding</keyword>
<dbReference type="PANTHER" id="PTHR11361">
    <property type="entry name" value="DNA MISMATCH REPAIR PROTEIN MUTS FAMILY MEMBER"/>
    <property type="match status" value="1"/>
</dbReference>
<keyword evidence="6" id="KW-1185">Reference proteome</keyword>
<dbReference type="InterPro" id="IPR000432">
    <property type="entry name" value="DNA_mismatch_repair_MutS_C"/>
</dbReference>
<evidence type="ECO:0000259" key="4">
    <source>
        <dbReference type="SMART" id="SM00534"/>
    </source>
</evidence>
<protein>
    <recommendedName>
        <fullName evidence="4">DNA mismatch repair proteins mutS family domain-containing protein</fullName>
    </recommendedName>
</protein>
<gene>
    <name evidence="5" type="ORF">K0O23_00940</name>
</gene>
<feature type="domain" description="DNA mismatch repair proteins mutS family" evidence="4">
    <location>
        <begin position="246"/>
        <end position="426"/>
    </location>
</feature>
<evidence type="ECO:0000256" key="2">
    <source>
        <dbReference type="ARBA" id="ARBA00022840"/>
    </source>
</evidence>
<dbReference type="RefSeq" id="WP_219875503.1">
    <property type="nucleotide sequence ID" value="NZ_JAHYXK010000001.1"/>
</dbReference>
<sequence length="429" mass="48610">MLKVYDLSLEDDILPLFNYTNSGESESLLKQIINKPLGSISEIHDRQQIIQALILNWDVLEAFSYQRLDYREVKNFLDDVASKRIVLETRQLKAFIKFTYDDSWRQQLRSRSVQVINFFHKLSSCFFSRLSIAFFPASFQTHLQVVKGFINKLSIEQQAELVAQQKFNLKATVHFSQKLDKLTPEEVSALWNSLAAVEAYISITKGILDHQFNFPAFNNNAFNLQNFYHPLLRDPVKNSLRLASNDNVVLLTGPNMSGKSTMLRAVSLCVYLAHIGFAVPASAAVIPYFDTISIAINTNDSLQDGYSHFMAEVKNLKAVVHEINSGKSCFAIFDELFRGTNSDDALDITATTIKGLAKYNNCYFFISTHLLGLKKTTSIQGVKQLSIGCTLNNDLPVFTYRLQPGWSELKIGRILFEKEGIPEMLQSEV</sequence>
<keyword evidence="1" id="KW-0547">Nucleotide-binding</keyword>
<proteinExistence type="predicted"/>
<dbReference type="EMBL" id="JAHYXK010000001">
    <property type="protein sequence ID" value="MBW7465617.1"/>
    <property type="molecule type" value="Genomic_DNA"/>
</dbReference>
<dbReference type="InterPro" id="IPR045076">
    <property type="entry name" value="MutS"/>
</dbReference>
<evidence type="ECO:0000256" key="3">
    <source>
        <dbReference type="ARBA" id="ARBA00023125"/>
    </source>
</evidence>
<name>A0ABS7CP46_9BACT</name>
<comment type="caution">
    <text evidence="5">The sequence shown here is derived from an EMBL/GenBank/DDBJ whole genome shotgun (WGS) entry which is preliminary data.</text>
</comment>
<dbReference type="SUPFAM" id="SSF52540">
    <property type="entry name" value="P-loop containing nucleoside triphosphate hydrolases"/>
    <property type="match status" value="1"/>
</dbReference>
<dbReference type="SMART" id="SM00534">
    <property type="entry name" value="MUTSac"/>
    <property type="match status" value="1"/>
</dbReference>
<reference evidence="5 6" key="1">
    <citation type="journal article" date="2016" name="Int. J. Syst. Evol. Microbiol.">
        <title>Pontibacter aydingkolensis sp. nov., isolated from soil of a salt lake.</title>
        <authorList>
            <person name="Osman G."/>
            <person name="Zhang T."/>
            <person name="Lou K."/>
            <person name="Gao Y."/>
            <person name="Chang W."/>
            <person name="Lin Q."/>
            <person name="Yang H.M."/>
            <person name="Huo X.D."/>
            <person name="Wang N."/>
        </authorList>
    </citation>
    <scope>NUCLEOTIDE SEQUENCE [LARGE SCALE GENOMIC DNA]</scope>
    <source>
        <strain evidence="5 6">KACC 19255</strain>
    </source>
</reference>
<evidence type="ECO:0000313" key="6">
    <source>
        <dbReference type="Proteomes" id="UP000813018"/>
    </source>
</evidence>
<keyword evidence="2" id="KW-0067">ATP-binding</keyword>
<dbReference type="Proteomes" id="UP000813018">
    <property type="component" value="Unassembled WGS sequence"/>
</dbReference>
<accession>A0ABS7CP46</accession>
<evidence type="ECO:0000256" key="1">
    <source>
        <dbReference type="ARBA" id="ARBA00022741"/>
    </source>
</evidence>
<organism evidence="5 6">
    <name type="scientific">Pontibacter aydingkolensis</name>
    <dbReference type="NCBI Taxonomy" id="1911536"/>
    <lineage>
        <taxon>Bacteria</taxon>
        <taxon>Pseudomonadati</taxon>
        <taxon>Bacteroidota</taxon>
        <taxon>Cytophagia</taxon>
        <taxon>Cytophagales</taxon>
        <taxon>Hymenobacteraceae</taxon>
        <taxon>Pontibacter</taxon>
    </lineage>
</organism>
<dbReference type="Pfam" id="PF00488">
    <property type="entry name" value="MutS_V"/>
    <property type="match status" value="1"/>
</dbReference>
<dbReference type="Gene3D" id="3.40.50.300">
    <property type="entry name" value="P-loop containing nucleotide triphosphate hydrolases"/>
    <property type="match status" value="1"/>
</dbReference>